<organism evidence="1 2">
    <name type="scientific">Stylosanthes scabra</name>
    <dbReference type="NCBI Taxonomy" id="79078"/>
    <lineage>
        <taxon>Eukaryota</taxon>
        <taxon>Viridiplantae</taxon>
        <taxon>Streptophyta</taxon>
        <taxon>Embryophyta</taxon>
        <taxon>Tracheophyta</taxon>
        <taxon>Spermatophyta</taxon>
        <taxon>Magnoliopsida</taxon>
        <taxon>eudicotyledons</taxon>
        <taxon>Gunneridae</taxon>
        <taxon>Pentapetalae</taxon>
        <taxon>rosids</taxon>
        <taxon>fabids</taxon>
        <taxon>Fabales</taxon>
        <taxon>Fabaceae</taxon>
        <taxon>Papilionoideae</taxon>
        <taxon>50 kb inversion clade</taxon>
        <taxon>dalbergioids sensu lato</taxon>
        <taxon>Dalbergieae</taxon>
        <taxon>Pterocarpus clade</taxon>
        <taxon>Stylosanthes</taxon>
    </lineage>
</organism>
<gene>
    <name evidence="1" type="ORF">PIB30_041399</name>
</gene>
<reference evidence="1 2" key="1">
    <citation type="journal article" date="2023" name="Plants (Basel)">
        <title>Bridging the Gap: Combining Genomics and Transcriptomics Approaches to Understand Stylosanthes scabra, an Orphan Legume from the Brazilian Caatinga.</title>
        <authorList>
            <person name="Ferreira-Neto J.R.C."/>
            <person name="da Silva M.D."/>
            <person name="Binneck E."/>
            <person name="de Melo N.F."/>
            <person name="da Silva R.H."/>
            <person name="de Melo A.L.T.M."/>
            <person name="Pandolfi V."/>
            <person name="Bustamante F.O."/>
            <person name="Brasileiro-Vidal A.C."/>
            <person name="Benko-Iseppon A.M."/>
        </authorList>
    </citation>
    <scope>NUCLEOTIDE SEQUENCE [LARGE SCALE GENOMIC DNA]</scope>
    <source>
        <tissue evidence="1">Leaves</tissue>
    </source>
</reference>
<evidence type="ECO:0000313" key="2">
    <source>
        <dbReference type="Proteomes" id="UP001341840"/>
    </source>
</evidence>
<protein>
    <submittedName>
        <fullName evidence="1">Uncharacterized protein</fullName>
    </submittedName>
</protein>
<evidence type="ECO:0000313" key="1">
    <source>
        <dbReference type="EMBL" id="MED6134915.1"/>
    </source>
</evidence>
<name>A0ABU6SFN7_9FABA</name>
<accession>A0ABU6SFN7</accession>
<comment type="caution">
    <text evidence="1">The sequence shown here is derived from an EMBL/GenBank/DDBJ whole genome shotgun (WGS) entry which is preliminary data.</text>
</comment>
<sequence>MAYVLCWSPERGPLQQQVLGSASKRADSGAQSLEPAGGWTYKATLTLKSANAGCKEVTKALLGMTLLLPRYNALTPEKERKSKEKTRQNVGIISVLPHSGNQCSGLVTEKRSSSGASTRQGFKEGGFRCSELGTGRGWTCKATPTLKSTKCIRES</sequence>
<dbReference type="EMBL" id="JASCZI010060644">
    <property type="protein sequence ID" value="MED6134915.1"/>
    <property type="molecule type" value="Genomic_DNA"/>
</dbReference>
<keyword evidence="2" id="KW-1185">Reference proteome</keyword>
<dbReference type="Proteomes" id="UP001341840">
    <property type="component" value="Unassembled WGS sequence"/>
</dbReference>
<proteinExistence type="predicted"/>